<accession>A0AAJ4VYY1</accession>
<gene>
    <name evidence="1" type="ORF">C2L64_28520</name>
</gene>
<dbReference type="GeneID" id="55532256"/>
<dbReference type="EMBL" id="CP026106">
    <property type="protein sequence ID" value="AUT72143.1"/>
    <property type="molecule type" value="Genomic_DNA"/>
</dbReference>
<organism evidence="1 2">
    <name type="scientific">Paraburkholderia hospita</name>
    <dbReference type="NCBI Taxonomy" id="169430"/>
    <lineage>
        <taxon>Bacteria</taxon>
        <taxon>Pseudomonadati</taxon>
        <taxon>Pseudomonadota</taxon>
        <taxon>Betaproteobacteria</taxon>
        <taxon>Burkholderiales</taxon>
        <taxon>Burkholderiaceae</taxon>
        <taxon>Paraburkholderia</taxon>
    </lineage>
</organism>
<evidence type="ECO:0000313" key="2">
    <source>
        <dbReference type="Proteomes" id="UP000236649"/>
    </source>
</evidence>
<dbReference type="AlphaFoldDB" id="A0AAJ4VYY1"/>
<name>A0AAJ4VYY1_9BURK</name>
<protein>
    <submittedName>
        <fullName evidence="1">Uncharacterized protein</fullName>
    </submittedName>
</protein>
<evidence type="ECO:0000313" key="1">
    <source>
        <dbReference type="EMBL" id="AUT72143.1"/>
    </source>
</evidence>
<reference evidence="1 2" key="1">
    <citation type="submission" date="2018-01" db="EMBL/GenBank/DDBJ databases">
        <title>Species boundaries and ecological features among Paraburkholderia terrae DSMZ17804T, P. hospita DSMZ17164T and P. caribensis DSMZ13236T.</title>
        <authorList>
            <person name="Pratama A.A."/>
        </authorList>
    </citation>
    <scope>NUCLEOTIDE SEQUENCE [LARGE SCALE GENOMIC DNA]</scope>
    <source>
        <strain evidence="1 2">DSM 17164</strain>
    </source>
</reference>
<dbReference type="RefSeq" id="WP_039900924.1">
    <property type="nucleotide sequence ID" value="NZ_AKAU01000116.1"/>
</dbReference>
<sequence length="59" mass="6390">MKSPIYEERLELLGLIAREALGIEELNEHPDVLAALEAAYDAGLWVGHSVGRGEEVCVG</sequence>
<dbReference type="Proteomes" id="UP000236649">
    <property type="component" value="Chromosome 2"/>
</dbReference>
<proteinExistence type="predicted"/>
<dbReference type="KEGG" id="phs:C2L64_28520"/>